<evidence type="ECO:0000313" key="2">
    <source>
        <dbReference type="EMBL" id="KAL3849450.1"/>
    </source>
</evidence>
<dbReference type="EMBL" id="JBJXBP010000001">
    <property type="protein sequence ID" value="KAL3849450.1"/>
    <property type="molecule type" value="Genomic_DNA"/>
</dbReference>
<dbReference type="AlphaFoldDB" id="A0ABD3UKA6"/>
<dbReference type="Proteomes" id="UP001634393">
    <property type="component" value="Unassembled WGS sequence"/>
</dbReference>
<feature type="transmembrane region" description="Helical" evidence="1">
    <location>
        <begin position="16"/>
        <end position="37"/>
    </location>
</feature>
<evidence type="ECO:0000313" key="3">
    <source>
        <dbReference type="Proteomes" id="UP001634393"/>
    </source>
</evidence>
<organism evidence="2 3">
    <name type="scientific">Penstemon smallii</name>
    <dbReference type="NCBI Taxonomy" id="265156"/>
    <lineage>
        <taxon>Eukaryota</taxon>
        <taxon>Viridiplantae</taxon>
        <taxon>Streptophyta</taxon>
        <taxon>Embryophyta</taxon>
        <taxon>Tracheophyta</taxon>
        <taxon>Spermatophyta</taxon>
        <taxon>Magnoliopsida</taxon>
        <taxon>eudicotyledons</taxon>
        <taxon>Gunneridae</taxon>
        <taxon>Pentapetalae</taxon>
        <taxon>asterids</taxon>
        <taxon>lamiids</taxon>
        <taxon>Lamiales</taxon>
        <taxon>Plantaginaceae</taxon>
        <taxon>Cheloneae</taxon>
        <taxon>Penstemon</taxon>
    </lineage>
</organism>
<accession>A0ABD3UKA6</accession>
<protein>
    <submittedName>
        <fullName evidence="2">Uncharacterized protein</fullName>
    </submittedName>
</protein>
<keyword evidence="1" id="KW-1133">Transmembrane helix</keyword>
<name>A0ABD3UKA6_9LAMI</name>
<sequence length="51" mass="6027">MDDEWRRDCINGGIKLKYYAMIAFIFSFFLSLSIVFFSKIDSGSIDFYKIN</sequence>
<keyword evidence="3" id="KW-1185">Reference proteome</keyword>
<evidence type="ECO:0000256" key="1">
    <source>
        <dbReference type="SAM" id="Phobius"/>
    </source>
</evidence>
<gene>
    <name evidence="2" type="ORF">ACJIZ3_011332</name>
</gene>
<proteinExistence type="predicted"/>
<keyword evidence="1" id="KW-0472">Membrane</keyword>
<reference evidence="2 3" key="1">
    <citation type="submission" date="2024-12" db="EMBL/GenBank/DDBJ databases">
        <title>The unique morphological basis and parallel evolutionary history of personate flowers in Penstemon.</title>
        <authorList>
            <person name="Depatie T.H."/>
            <person name="Wessinger C.A."/>
        </authorList>
    </citation>
    <scope>NUCLEOTIDE SEQUENCE [LARGE SCALE GENOMIC DNA]</scope>
    <source>
        <strain evidence="2">WTNN_2</strain>
        <tissue evidence="2">Leaf</tissue>
    </source>
</reference>
<comment type="caution">
    <text evidence="2">The sequence shown here is derived from an EMBL/GenBank/DDBJ whole genome shotgun (WGS) entry which is preliminary data.</text>
</comment>
<keyword evidence="1" id="KW-0812">Transmembrane</keyword>